<dbReference type="RefSeq" id="WP_183356915.1">
    <property type="nucleotide sequence ID" value="NZ_BAABKR010000004.1"/>
</dbReference>
<name>A0A7W5TN96_9MICC</name>
<organism evidence="1 2">
    <name type="scientific">Garicola koreensis</name>
    <dbReference type="NCBI Taxonomy" id="1262554"/>
    <lineage>
        <taxon>Bacteria</taxon>
        <taxon>Bacillati</taxon>
        <taxon>Actinomycetota</taxon>
        <taxon>Actinomycetes</taxon>
        <taxon>Micrococcales</taxon>
        <taxon>Micrococcaceae</taxon>
        <taxon>Garicola</taxon>
    </lineage>
</organism>
<sequence>MSVQMTIRIDDDLAAFIDQATKVGEGSRADVINRAIKREVRRRAAQRDAQIYASDADPDLETDAYAAWAAKNANKVWSELD</sequence>
<proteinExistence type="predicted"/>
<dbReference type="AlphaFoldDB" id="A0A7W5TN96"/>
<reference evidence="1 2" key="1">
    <citation type="submission" date="2020-08" db="EMBL/GenBank/DDBJ databases">
        <title>Sequencing the genomes of 1000 actinobacteria strains.</title>
        <authorList>
            <person name="Klenk H.-P."/>
        </authorList>
    </citation>
    <scope>NUCLEOTIDE SEQUENCE [LARGE SCALE GENOMIC DNA]</scope>
    <source>
        <strain evidence="1 2">DSM 28238</strain>
    </source>
</reference>
<evidence type="ECO:0000313" key="1">
    <source>
        <dbReference type="EMBL" id="MBB3666465.1"/>
    </source>
</evidence>
<keyword evidence="2" id="KW-1185">Reference proteome</keyword>
<dbReference type="Proteomes" id="UP000547528">
    <property type="component" value="Unassembled WGS sequence"/>
</dbReference>
<evidence type="ECO:0000313" key="2">
    <source>
        <dbReference type="Proteomes" id="UP000547528"/>
    </source>
</evidence>
<protein>
    <submittedName>
        <fullName evidence="1">Putative transcriptional regulator</fullName>
    </submittedName>
</protein>
<dbReference type="EMBL" id="JACIBT010000001">
    <property type="protein sequence ID" value="MBB3666465.1"/>
    <property type="molecule type" value="Genomic_DNA"/>
</dbReference>
<gene>
    <name evidence="1" type="ORF">FHX47_000058</name>
</gene>
<accession>A0A7W5TN96</accession>
<comment type="caution">
    <text evidence="1">The sequence shown here is derived from an EMBL/GenBank/DDBJ whole genome shotgun (WGS) entry which is preliminary data.</text>
</comment>